<dbReference type="GO" id="GO:0003755">
    <property type="term" value="F:peptidyl-prolyl cis-trans isomerase activity"/>
    <property type="evidence" value="ECO:0007669"/>
    <property type="project" value="UniProtKB-KW"/>
</dbReference>
<evidence type="ECO:0000256" key="1">
    <source>
        <dbReference type="ARBA" id="ARBA00000900"/>
    </source>
</evidence>
<dbReference type="PROSITE" id="PS00170">
    <property type="entry name" value="CSA_PPIASE_1"/>
    <property type="match status" value="1"/>
</dbReference>
<evidence type="ECO:0000256" key="7">
    <source>
        <dbReference type="ARBA" id="ARBA00022679"/>
    </source>
</evidence>
<dbReference type="GO" id="GO:0000209">
    <property type="term" value="P:protein polyubiquitination"/>
    <property type="evidence" value="ECO:0007669"/>
    <property type="project" value="TreeGrafter"/>
</dbReference>
<evidence type="ECO:0000313" key="15">
    <source>
        <dbReference type="EMBL" id="WFD44139.1"/>
    </source>
</evidence>
<dbReference type="Gene3D" id="3.30.40.10">
    <property type="entry name" value="Zinc/RING finger domain, C3HC4 (zinc finger)"/>
    <property type="match status" value="1"/>
</dbReference>
<proteinExistence type="inferred from homology"/>
<comment type="catalytic activity">
    <reaction evidence="1">
        <text>S-ubiquitinyl-[E2 ubiquitin-conjugating enzyme]-L-cysteine + [acceptor protein]-L-lysine = [E2 ubiquitin-conjugating enzyme]-L-cysteine + N(6)-ubiquitinyl-[acceptor protein]-L-lysine.</text>
        <dbReference type="EC" id="2.3.2.27"/>
    </reaction>
</comment>
<protein>
    <submittedName>
        <fullName evidence="15">Peptidylprolyl isomerase</fullName>
        <ecNumber evidence="15">5.2.1.8</ecNumber>
    </submittedName>
</protein>
<keyword evidence="10 15" id="KW-0413">Isomerase</keyword>
<keyword evidence="8" id="KW-0833">Ubl conjugation pathway</keyword>
<dbReference type="GO" id="GO:0071013">
    <property type="term" value="C:catalytic step 2 spliceosome"/>
    <property type="evidence" value="ECO:0007669"/>
    <property type="project" value="TreeGrafter"/>
</dbReference>
<comment type="subcellular location">
    <subcellularLocation>
        <location evidence="4">Nucleus</location>
    </subcellularLocation>
</comment>
<feature type="domain" description="U-box" evidence="14">
    <location>
        <begin position="36"/>
        <end position="110"/>
    </location>
</feature>
<dbReference type="FunFam" id="2.40.100.10:FF:000014">
    <property type="entry name" value="Peptidyl-prolyl cis-trans isomerase cyp65"/>
    <property type="match status" value="1"/>
</dbReference>
<name>A0AAF0FBZ4_9BASI</name>
<dbReference type="Pfam" id="PF04641">
    <property type="entry name" value="Rtf2"/>
    <property type="match status" value="1"/>
</dbReference>
<dbReference type="PROSITE" id="PS50072">
    <property type="entry name" value="CSA_PPIASE_2"/>
    <property type="match status" value="1"/>
</dbReference>
<dbReference type="InterPro" id="IPR013083">
    <property type="entry name" value="Znf_RING/FYVE/PHD"/>
</dbReference>
<keyword evidence="9" id="KW-0697">Rotamase</keyword>
<sequence>MGHGTNDKLFVTPSEHSGVYGQHGASTGARKTGVSVIVPFTMCALTYEAWSVPVCLRTEGHVYERANLEQFLQQYGVSPATGQSADLDDMLELHFSRNERGNFFDPVSCKEMTDHSYLVAIRPTGHVFLQDTVQQLNIKPKLMRDLVDDTPFKKSDILTLQDPNDPDRRKMSSMYHVQENLTLSRKAKGDEVHMSSKSTQTLLSQVRRRSAPEDAQSTSTSQNSNMAGDTNASSTLASQSTRLSNISTGRTAASFTSSSLTPRTKTERIAVDEEAIMFESVLSTSKSARALVKLQTNLGAMVLELHVSKAPRTCYNFLMLSRTGAYNDTIFHRNIAGFMIQGGDPTGTGRGGQSIWGKPFEDELCNPGSFRHTGRGVLSMANRGPNTNGSQFFITYRATPQLDTKHTVFGRLVGVEKDPSSMRTLDAMENVPSDDQTDRPLRPICIEEVKIVEDPFEDFKQQRDAKHRRENMDETQRAERDAKRRKRQEDRTTWLGTRLANDDADSKPKPSSVAISDDPHGLAKLQRPRDTPRPKSTTKVRSLGDFSGW</sequence>
<evidence type="ECO:0000259" key="14">
    <source>
        <dbReference type="PROSITE" id="PS51698"/>
    </source>
</evidence>
<evidence type="ECO:0000313" key="16">
    <source>
        <dbReference type="Proteomes" id="UP001214628"/>
    </source>
</evidence>
<keyword evidence="11" id="KW-0539">Nucleus</keyword>
<dbReference type="InterPro" id="IPR020892">
    <property type="entry name" value="Cyclophilin-type_PPIase_CS"/>
</dbReference>
<dbReference type="AlphaFoldDB" id="A0AAF0FBZ4"/>
<dbReference type="InterPro" id="IPR002130">
    <property type="entry name" value="Cyclophilin-type_PPIase_dom"/>
</dbReference>
<dbReference type="SMART" id="SM00504">
    <property type="entry name" value="Ubox"/>
    <property type="match status" value="1"/>
</dbReference>
<feature type="compositionally biased region" description="Basic and acidic residues" evidence="12">
    <location>
        <begin position="517"/>
        <end position="533"/>
    </location>
</feature>
<dbReference type="GO" id="GO:0061630">
    <property type="term" value="F:ubiquitin protein ligase activity"/>
    <property type="evidence" value="ECO:0007669"/>
    <property type="project" value="UniProtKB-EC"/>
</dbReference>
<organism evidence="15 16">
    <name type="scientific">Malassezia psittaci</name>
    <dbReference type="NCBI Taxonomy" id="1821823"/>
    <lineage>
        <taxon>Eukaryota</taxon>
        <taxon>Fungi</taxon>
        <taxon>Dikarya</taxon>
        <taxon>Basidiomycota</taxon>
        <taxon>Ustilaginomycotina</taxon>
        <taxon>Malasseziomycetes</taxon>
        <taxon>Malasseziales</taxon>
        <taxon>Malasseziaceae</taxon>
        <taxon>Malassezia</taxon>
    </lineage>
</organism>
<gene>
    <name evidence="15" type="primary">cyp8</name>
    <name evidence="15" type="ORF">MPSI1_002805</name>
</gene>
<evidence type="ECO:0000256" key="10">
    <source>
        <dbReference type="ARBA" id="ARBA00023235"/>
    </source>
</evidence>
<dbReference type="PANTHER" id="PTHR45625:SF1">
    <property type="entry name" value="RING-TYPE E3 UBIQUITIN-PROTEIN LIGASE PPIL2"/>
    <property type="match status" value="1"/>
</dbReference>
<feature type="domain" description="PPIase cyclophilin-type" evidence="13">
    <location>
        <begin position="295"/>
        <end position="451"/>
    </location>
</feature>
<dbReference type="SUPFAM" id="SSF57850">
    <property type="entry name" value="RING/U-box"/>
    <property type="match status" value="1"/>
</dbReference>
<evidence type="ECO:0000256" key="4">
    <source>
        <dbReference type="ARBA" id="ARBA00004123"/>
    </source>
</evidence>
<evidence type="ECO:0000256" key="8">
    <source>
        <dbReference type="ARBA" id="ARBA00022786"/>
    </source>
</evidence>
<dbReference type="SUPFAM" id="SSF50891">
    <property type="entry name" value="Cyclophilin-like"/>
    <property type="match status" value="1"/>
</dbReference>
<feature type="region of interest" description="Disordered" evidence="12">
    <location>
        <begin position="456"/>
        <end position="549"/>
    </location>
</feature>
<evidence type="ECO:0000256" key="5">
    <source>
        <dbReference type="ARBA" id="ARBA00004906"/>
    </source>
</evidence>
<evidence type="ECO:0000259" key="13">
    <source>
        <dbReference type="PROSITE" id="PS50072"/>
    </source>
</evidence>
<comment type="similarity">
    <text evidence="6">Belongs to the cyclophilin-type PPIase family. PPIL2 subfamily.</text>
</comment>
<evidence type="ECO:0000256" key="2">
    <source>
        <dbReference type="ARBA" id="ARBA00000971"/>
    </source>
</evidence>
<dbReference type="PRINTS" id="PR00153">
    <property type="entry name" value="CSAPPISMRASE"/>
</dbReference>
<dbReference type="InterPro" id="IPR029000">
    <property type="entry name" value="Cyclophilin-like_dom_sf"/>
</dbReference>
<dbReference type="EMBL" id="CP118378">
    <property type="protein sequence ID" value="WFD44139.1"/>
    <property type="molecule type" value="Genomic_DNA"/>
</dbReference>
<reference evidence="15" key="1">
    <citation type="submission" date="2023-02" db="EMBL/GenBank/DDBJ databases">
        <title>Mating type loci evolution in Malassezia.</title>
        <authorList>
            <person name="Coelho M.A."/>
        </authorList>
    </citation>
    <scope>NUCLEOTIDE SEQUENCE</scope>
    <source>
        <strain evidence="15">CBS 14136</strain>
    </source>
</reference>
<dbReference type="InterPro" id="IPR003613">
    <property type="entry name" value="Ubox_domain"/>
</dbReference>
<dbReference type="InterPro" id="IPR044666">
    <property type="entry name" value="Cyclophilin_A-like"/>
</dbReference>
<dbReference type="Proteomes" id="UP001214628">
    <property type="component" value="Chromosome 4"/>
</dbReference>
<evidence type="ECO:0000256" key="12">
    <source>
        <dbReference type="SAM" id="MobiDB-lite"/>
    </source>
</evidence>
<feature type="compositionally biased region" description="Polar residues" evidence="12">
    <location>
        <begin position="215"/>
        <end position="262"/>
    </location>
</feature>
<evidence type="ECO:0000256" key="6">
    <source>
        <dbReference type="ARBA" id="ARBA00007930"/>
    </source>
</evidence>
<dbReference type="PROSITE" id="PS51698">
    <property type="entry name" value="U_BOX"/>
    <property type="match status" value="1"/>
</dbReference>
<evidence type="ECO:0000256" key="3">
    <source>
        <dbReference type="ARBA" id="ARBA00003697"/>
    </source>
</evidence>
<comment type="pathway">
    <text evidence="5">Protein modification; protein ubiquitination.</text>
</comment>
<keyword evidence="16" id="KW-1185">Reference proteome</keyword>
<keyword evidence="7" id="KW-0808">Transferase</keyword>
<feature type="compositionally biased region" description="Basic and acidic residues" evidence="12">
    <location>
        <begin position="470"/>
        <end position="492"/>
    </location>
</feature>
<accession>A0AAF0FBZ4</accession>
<comment type="catalytic activity">
    <reaction evidence="2">
        <text>[protein]-peptidylproline (omega=180) = [protein]-peptidylproline (omega=0)</text>
        <dbReference type="Rhea" id="RHEA:16237"/>
        <dbReference type="Rhea" id="RHEA-COMP:10747"/>
        <dbReference type="Rhea" id="RHEA-COMP:10748"/>
        <dbReference type="ChEBI" id="CHEBI:83833"/>
        <dbReference type="ChEBI" id="CHEBI:83834"/>
        <dbReference type="EC" id="5.2.1.8"/>
    </reaction>
</comment>
<dbReference type="EC" id="5.2.1.8" evidence="15"/>
<feature type="compositionally biased region" description="Polar residues" evidence="12">
    <location>
        <begin position="195"/>
        <end position="204"/>
    </location>
</feature>
<dbReference type="Gene3D" id="2.40.100.10">
    <property type="entry name" value="Cyclophilin-like"/>
    <property type="match status" value="1"/>
</dbReference>
<dbReference type="GO" id="GO:0006457">
    <property type="term" value="P:protein folding"/>
    <property type="evidence" value="ECO:0007669"/>
    <property type="project" value="InterPro"/>
</dbReference>
<evidence type="ECO:0000256" key="11">
    <source>
        <dbReference type="ARBA" id="ARBA00023242"/>
    </source>
</evidence>
<comment type="function">
    <text evidence="3">May catalyze the cis-trans isomerization of proline imidic peptide bonds in oligopeptides thereby assisting the folding of proteins. May also function as a chaperone, playing a role in intracellular transport of proteins. May also have a protein ubiquitin ligase activity acting as an E3 ubiquitin protein ligase or as a ubiquitin-ubiquitin ligase promoting elongation of ubiquitin chains on proteins.</text>
</comment>
<dbReference type="Pfam" id="PF00160">
    <property type="entry name" value="Pro_isomerase"/>
    <property type="match status" value="1"/>
</dbReference>
<dbReference type="PANTHER" id="PTHR45625">
    <property type="entry name" value="PEPTIDYL-PROLYL CIS-TRANS ISOMERASE-RELATED"/>
    <property type="match status" value="1"/>
</dbReference>
<evidence type="ECO:0000256" key="9">
    <source>
        <dbReference type="ARBA" id="ARBA00023110"/>
    </source>
</evidence>
<feature type="region of interest" description="Disordered" evidence="12">
    <location>
        <begin position="183"/>
        <end position="262"/>
    </location>
</feature>